<dbReference type="InterPro" id="IPR036673">
    <property type="entry name" value="Cyanovirin-N_sf"/>
</dbReference>
<dbReference type="Gene3D" id="2.30.60.10">
    <property type="entry name" value="Cyanovirin-N"/>
    <property type="match status" value="1"/>
</dbReference>
<keyword evidence="3" id="KW-1185">Reference proteome</keyword>
<organism evidence="2 3">
    <name type="scientific">Aspergillus sydowii CBS 593.65</name>
    <dbReference type="NCBI Taxonomy" id="1036612"/>
    <lineage>
        <taxon>Eukaryota</taxon>
        <taxon>Fungi</taxon>
        <taxon>Dikarya</taxon>
        <taxon>Ascomycota</taxon>
        <taxon>Pezizomycotina</taxon>
        <taxon>Eurotiomycetes</taxon>
        <taxon>Eurotiomycetidae</taxon>
        <taxon>Eurotiales</taxon>
        <taxon>Aspergillaceae</taxon>
        <taxon>Aspergillus</taxon>
        <taxon>Aspergillus subgen. Nidulantes</taxon>
    </lineage>
</organism>
<reference evidence="3" key="1">
    <citation type="journal article" date="2017" name="Genome Biol.">
        <title>Comparative genomics reveals high biological diversity and specific adaptations in the industrially and medically important fungal genus Aspergillus.</title>
        <authorList>
            <person name="de Vries R.P."/>
            <person name="Riley R."/>
            <person name="Wiebenga A."/>
            <person name="Aguilar-Osorio G."/>
            <person name="Amillis S."/>
            <person name="Uchima C.A."/>
            <person name="Anderluh G."/>
            <person name="Asadollahi M."/>
            <person name="Askin M."/>
            <person name="Barry K."/>
            <person name="Battaglia E."/>
            <person name="Bayram O."/>
            <person name="Benocci T."/>
            <person name="Braus-Stromeyer S.A."/>
            <person name="Caldana C."/>
            <person name="Canovas D."/>
            <person name="Cerqueira G.C."/>
            <person name="Chen F."/>
            <person name="Chen W."/>
            <person name="Choi C."/>
            <person name="Clum A."/>
            <person name="Dos Santos R.A."/>
            <person name="Damasio A.R."/>
            <person name="Diallinas G."/>
            <person name="Emri T."/>
            <person name="Fekete E."/>
            <person name="Flipphi M."/>
            <person name="Freyberg S."/>
            <person name="Gallo A."/>
            <person name="Gournas C."/>
            <person name="Habgood R."/>
            <person name="Hainaut M."/>
            <person name="Harispe M.L."/>
            <person name="Henrissat B."/>
            <person name="Hilden K.S."/>
            <person name="Hope R."/>
            <person name="Hossain A."/>
            <person name="Karabika E."/>
            <person name="Karaffa L."/>
            <person name="Karanyi Z."/>
            <person name="Krasevec N."/>
            <person name="Kuo A."/>
            <person name="Kusch H."/>
            <person name="LaButti K."/>
            <person name="Lagendijk E.L."/>
            <person name="Lapidus A."/>
            <person name="Levasseur A."/>
            <person name="Lindquist E."/>
            <person name="Lipzen A."/>
            <person name="Logrieco A.F."/>
            <person name="MacCabe A."/>
            <person name="Maekelae M.R."/>
            <person name="Malavazi I."/>
            <person name="Melin P."/>
            <person name="Meyer V."/>
            <person name="Mielnichuk N."/>
            <person name="Miskei M."/>
            <person name="Molnar A.P."/>
            <person name="Mule G."/>
            <person name="Ngan C.Y."/>
            <person name="Orejas M."/>
            <person name="Orosz E."/>
            <person name="Ouedraogo J.P."/>
            <person name="Overkamp K.M."/>
            <person name="Park H.-S."/>
            <person name="Perrone G."/>
            <person name="Piumi F."/>
            <person name="Punt P.J."/>
            <person name="Ram A.F."/>
            <person name="Ramon A."/>
            <person name="Rauscher S."/>
            <person name="Record E."/>
            <person name="Riano-Pachon D.M."/>
            <person name="Robert V."/>
            <person name="Roehrig J."/>
            <person name="Ruller R."/>
            <person name="Salamov A."/>
            <person name="Salih N.S."/>
            <person name="Samson R.A."/>
            <person name="Sandor E."/>
            <person name="Sanguinetti M."/>
            <person name="Schuetze T."/>
            <person name="Sepcic K."/>
            <person name="Shelest E."/>
            <person name="Sherlock G."/>
            <person name="Sophianopoulou V."/>
            <person name="Squina F.M."/>
            <person name="Sun H."/>
            <person name="Susca A."/>
            <person name="Todd R.B."/>
            <person name="Tsang A."/>
            <person name="Unkles S.E."/>
            <person name="van de Wiele N."/>
            <person name="van Rossen-Uffink D."/>
            <person name="Oliveira J.V."/>
            <person name="Vesth T.C."/>
            <person name="Visser J."/>
            <person name="Yu J.-H."/>
            <person name="Zhou M."/>
            <person name="Andersen M.R."/>
            <person name="Archer D.B."/>
            <person name="Baker S.E."/>
            <person name="Benoit I."/>
            <person name="Brakhage A.A."/>
            <person name="Braus G.H."/>
            <person name="Fischer R."/>
            <person name="Frisvad J.C."/>
            <person name="Goldman G.H."/>
            <person name="Houbraken J."/>
            <person name="Oakley B."/>
            <person name="Pocsi I."/>
            <person name="Scazzocchio C."/>
            <person name="Seiboth B."/>
            <person name="vanKuyk P.A."/>
            <person name="Wortman J."/>
            <person name="Dyer P.S."/>
            <person name="Grigoriev I.V."/>
        </authorList>
    </citation>
    <scope>NUCLEOTIDE SEQUENCE [LARGE SCALE GENOMIC DNA]</scope>
    <source>
        <strain evidence="3">CBS 593.65</strain>
    </source>
</reference>
<name>A0A1L9TLT4_9EURO</name>
<sequence>MSFHESATNIRLEDDHILVADLENEEGESVEATFDLDEVLGNADGQFHWEGGGFSGSASDISFELEGDDSVPVLRATLANEEGEPVEANVNLAERLGNNNGSFNFS</sequence>
<dbReference type="VEuPathDB" id="FungiDB:ASPSYDRAFT_42125"/>
<gene>
    <name evidence="2" type="ORF">ASPSYDRAFT_42125</name>
</gene>
<dbReference type="InterPro" id="IPR011058">
    <property type="entry name" value="Cyanovirin-N"/>
</dbReference>
<evidence type="ECO:0000313" key="2">
    <source>
        <dbReference type="EMBL" id="OJJ60396.1"/>
    </source>
</evidence>
<dbReference type="AlphaFoldDB" id="A0A1L9TLT4"/>
<proteinExistence type="predicted"/>
<dbReference type="RefSeq" id="XP_040704202.1">
    <property type="nucleotide sequence ID" value="XM_040846415.1"/>
</dbReference>
<dbReference type="Pfam" id="PF08881">
    <property type="entry name" value="CVNH"/>
    <property type="match status" value="1"/>
</dbReference>
<dbReference type="Proteomes" id="UP000184356">
    <property type="component" value="Unassembled WGS sequence"/>
</dbReference>
<dbReference type="SMART" id="SM01111">
    <property type="entry name" value="CVNH"/>
    <property type="match status" value="1"/>
</dbReference>
<dbReference type="PANTHER" id="PTHR42076">
    <property type="entry name" value="CYANOVIRIN-N HOMOLOG"/>
    <property type="match status" value="1"/>
</dbReference>
<feature type="domain" description="Cyanovirin-N" evidence="1">
    <location>
        <begin position="2"/>
        <end position="105"/>
    </location>
</feature>
<evidence type="ECO:0000259" key="1">
    <source>
        <dbReference type="SMART" id="SM01111"/>
    </source>
</evidence>
<protein>
    <recommendedName>
        <fullName evidence="1">Cyanovirin-N domain-containing protein</fullName>
    </recommendedName>
</protein>
<accession>A0A1L9TLT4</accession>
<dbReference type="GeneID" id="63762488"/>
<dbReference type="SUPFAM" id="SSF51322">
    <property type="entry name" value="Cyanovirin-N"/>
    <property type="match status" value="1"/>
</dbReference>
<dbReference type="EMBL" id="KV878584">
    <property type="protein sequence ID" value="OJJ60396.1"/>
    <property type="molecule type" value="Genomic_DNA"/>
</dbReference>
<dbReference type="OrthoDB" id="2441380at2759"/>
<evidence type="ECO:0000313" key="3">
    <source>
        <dbReference type="Proteomes" id="UP000184356"/>
    </source>
</evidence>
<dbReference type="STRING" id="1036612.A0A1L9TLT4"/>
<dbReference type="PANTHER" id="PTHR42076:SF1">
    <property type="entry name" value="CYANOVIRIN-N DOMAIN-CONTAINING PROTEIN"/>
    <property type="match status" value="1"/>
</dbReference>